<dbReference type="EMBL" id="JAERTY010000001">
    <property type="protein sequence ID" value="MBL1407395.1"/>
    <property type="molecule type" value="Genomic_DNA"/>
</dbReference>
<organism evidence="2 3">
    <name type="scientific">Sphingobacterium faecale</name>
    <dbReference type="NCBI Taxonomy" id="2803775"/>
    <lineage>
        <taxon>Bacteria</taxon>
        <taxon>Pseudomonadati</taxon>
        <taxon>Bacteroidota</taxon>
        <taxon>Sphingobacteriia</taxon>
        <taxon>Sphingobacteriales</taxon>
        <taxon>Sphingobacteriaceae</taxon>
        <taxon>Sphingobacterium</taxon>
    </lineage>
</organism>
<dbReference type="Pfam" id="PF13788">
    <property type="entry name" value="DUF4180"/>
    <property type="match status" value="1"/>
</dbReference>
<dbReference type="InterPro" id="IPR025438">
    <property type="entry name" value="DUF4180"/>
</dbReference>
<sequence length="121" mass="13942">MEIKYIPSQQGQIAEIIGENVFIQNQEDALNLMMNCLYSDADKLILYQENITPDFFNLKTKLAGDILQKFSTYRARLAIVGDFTIYESTSLQDFIRESNRTRHINFVGSREEALELFGGLH</sequence>
<evidence type="ECO:0000313" key="2">
    <source>
        <dbReference type="EMBL" id="MBL1407395.1"/>
    </source>
</evidence>
<comment type="caution">
    <text evidence="2">The sequence shown here is derived from an EMBL/GenBank/DDBJ whole genome shotgun (WGS) entry which is preliminary data.</text>
</comment>
<reference evidence="2 3" key="1">
    <citation type="submission" date="2021-01" db="EMBL/GenBank/DDBJ databases">
        <title>C459-1 draft genome sequence.</title>
        <authorList>
            <person name="Zhang X.-F."/>
        </authorList>
    </citation>
    <scope>NUCLEOTIDE SEQUENCE [LARGE SCALE GENOMIC DNA]</scope>
    <source>
        <strain evidence="3">C459-1</strain>
    </source>
</reference>
<keyword evidence="3" id="KW-1185">Reference proteome</keyword>
<name>A0ABS1QZ93_9SPHI</name>
<protein>
    <submittedName>
        <fullName evidence="2">DUF4180 domain-containing protein</fullName>
    </submittedName>
</protein>
<feature type="domain" description="DUF4180" evidence="1">
    <location>
        <begin position="10"/>
        <end position="114"/>
    </location>
</feature>
<evidence type="ECO:0000313" key="3">
    <source>
        <dbReference type="Proteomes" id="UP000625283"/>
    </source>
</evidence>
<dbReference type="Proteomes" id="UP000625283">
    <property type="component" value="Unassembled WGS sequence"/>
</dbReference>
<evidence type="ECO:0000259" key="1">
    <source>
        <dbReference type="Pfam" id="PF13788"/>
    </source>
</evidence>
<accession>A0ABS1QZ93</accession>
<dbReference type="RefSeq" id="WP_202101201.1">
    <property type="nucleotide sequence ID" value="NZ_JAERTY010000001.1"/>
</dbReference>
<proteinExistence type="predicted"/>
<gene>
    <name evidence="2" type="ORF">JKG61_01385</name>
</gene>